<dbReference type="GO" id="GO:0016539">
    <property type="term" value="P:intein-mediated protein splicing"/>
    <property type="evidence" value="ECO:0007669"/>
    <property type="project" value="InterPro"/>
</dbReference>
<dbReference type="InterPro" id="IPR050387">
    <property type="entry name" value="Hedgehog_Signaling"/>
</dbReference>
<dbReference type="InterPro" id="IPR003586">
    <property type="entry name" value="Hint_dom_C"/>
</dbReference>
<keyword evidence="6 22" id="KW-0645">Protease</keyword>
<evidence type="ECO:0000313" key="27">
    <source>
        <dbReference type="RefSeq" id="XP_034249194.1"/>
    </source>
</evidence>
<feature type="domain" description="Hint" evidence="25">
    <location>
        <begin position="206"/>
        <end position="331"/>
    </location>
</feature>
<protein>
    <recommendedName>
        <fullName evidence="22">Hedgehog protein</fullName>
    </recommendedName>
</protein>
<dbReference type="InterPro" id="IPR001657">
    <property type="entry name" value="Hedgehog"/>
</dbReference>
<dbReference type="InterPro" id="IPR003587">
    <property type="entry name" value="Hint_dom_N"/>
</dbReference>
<dbReference type="SMART" id="SM00305">
    <property type="entry name" value="HintC"/>
    <property type="match status" value="1"/>
</dbReference>
<dbReference type="GO" id="GO:0001708">
    <property type="term" value="P:cell fate specification"/>
    <property type="evidence" value="ECO:0007669"/>
    <property type="project" value="TreeGrafter"/>
</dbReference>
<dbReference type="InterPro" id="IPR001767">
    <property type="entry name" value="Hedgehog_Hint"/>
</dbReference>
<dbReference type="InterPro" id="IPR006141">
    <property type="entry name" value="Intein_N"/>
</dbReference>
<evidence type="ECO:0000256" key="16">
    <source>
        <dbReference type="ARBA" id="ARBA00023288"/>
    </source>
</evidence>
<keyword evidence="12 22" id="KW-0068">Autocatalytic cleavage</keyword>
<keyword evidence="26" id="KW-1185">Reference proteome</keyword>
<evidence type="ECO:0000259" key="25">
    <source>
        <dbReference type="SMART" id="SM00306"/>
    </source>
</evidence>
<evidence type="ECO:0000256" key="19">
    <source>
        <dbReference type="ARBA" id="ARBA00048589"/>
    </source>
</evidence>
<dbReference type="GO" id="GO:0016540">
    <property type="term" value="P:protein autoprocessing"/>
    <property type="evidence" value="ECO:0007669"/>
    <property type="project" value="InterPro"/>
</dbReference>
<evidence type="ECO:0000256" key="12">
    <source>
        <dbReference type="ARBA" id="ARBA00022813"/>
    </source>
</evidence>
<dbReference type="Gene3D" id="3.30.1380.10">
    <property type="match status" value="1"/>
</dbReference>
<dbReference type="InParanoid" id="A0A6P8ZVM5"/>
<evidence type="ECO:0000256" key="3">
    <source>
        <dbReference type="ARBA" id="ARBA00010649"/>
    </source>
</evidence>
<feature type="binding site" evidence="21">
    <location>
        <position position="157"/>
    </location>
    <ligand>
        <name>Zn(2+)</name>
        <dbReference type="ChEBI" id="CHEBI:29105"/>
    </ligand>
</feature>
<dbReference type="GO" id="GO:0048731">
    <property type="term" value="P:system development"/>
    <property type="evidence" value="ECO:0007669"/>
    <property type="project" value="UniProtKB-ARBA"/>
</dbReference>
<keyword evidence="9 21" id="KW-0479">Metal-binding</keyword>
<dbReference type="PROSITE" id="PS50817">
    <property type="entry name" value="INTEIN_N_TER"/>
    <property type="match status" value="1"/>
</dbReference>
<evidence type="ECO:0000313" key="26">
    <source>
        <dbReference type="Proteomes" id="UP000515158"/>
    </source>
</evidence>
<feature type="signal peptide" evidence="23">
    <location>
        <begin position="1"/>
        <end position="33"/>
    </location>
</feature>
<dbReference type="GO" id="GO:0016015">
    <property type="term" value="F:morphogen activity"/>
    <property type="evidence" value="ECO:0007669"/>
    <property type="project" value="UniProtKB-KW"/>
</dbReference>
<evidence type="ECO:0000256" key="6">
    <source>
        <dbReference type="ARBA" id="ARBA00022670"/>
    </source>
</evidence>
<reference evidence="27" key="1">
    <citation type="submission" date="2025-08" db="UniProtKB">
        <authorList>
            <consortium name="RefSeq"/>
        </authorList>
    </citation>
    <scope>IDENTIFICATION</scope>
    <source>
        <tissue evidence="27">Total insect</tissue>
    </source>
</reference>
<accession>A0A6P8ZVM5</accession>
<dbReference type="CDD" id="cd00081">
    <property type="entry name" value="Hint"/>
    <property type="match status" value="1"/>
</dbReference>
<dbReference type="CTD" id="42737"/>
<dbReference type="GO" id="GO:0005789">
    <property type="term" value="C:endoplasmic reticulum membrane"/>
    <property type="evidence" value="ECO:0007669"/>
    <property type="project" value="UniProtKB-SubCell"/>
</dbReference>
<keyword evidence="21" id="KW-0862">Zinc</keyword>
<evidence type="ECO:0000256" key="22">
    <source>
        <dbReference type="RuleBase" id="RU280812"/>
    </source>
</evidence>
<evidence type="ECO:0000256" key="14">
    <source>
        <dbReference type="ARBA" id="ARBA00023136"/>
    </source>
</evidence>
<keyword evidence="15" id="KW-0564">Palmitate</keyword>
<evidence type="ECO:0000256" key="15">
    <source>
        <dbReference type="ARBA" id="ARBA00023139"/>
    </source>
</evidence>
<evidence type="ECO:0000256" key="11">
    <source>
        <dbReference type="ARBA" id="ARBA00022801"/>
    </source>
</evidence>
<evidence type="ECO:0000256" key="17">
    <source>
        <dbReference type="ARBA" id="ARBA00023301"/>
    </source>
</evidence>
<dbReference type="FunFam" id="3.30.1380.10:FF:000001">
    <property type="entry name" value="Indian hedgehog"/>
    <property type="match status" value="1"/>
</dbReference>
<comment type="function">
    <molecule>Protein hedgehog</molecule>
    <text evidence="22">The C-terminal part of the hedgehog protein precursor displays an autoproteolysis activity that results in the cleavage of the full-length protein into two parts (N-product and C-product). In addition, the C-terminal part displays a cholesterol transferase activity that results by the covalent attachment of a cholesterol moiety to the C-terminal of the newly generated N-product.</text>
</comment>
<dbReference type="RefSeq" id="XP_034249194.1">
    <property type="nucleotide sequence ID" value="XM_034393303.1"/>
</dbReference>
<dbReference type="PANTHER" id="PTHR11889:SF31">
    <property type="entry name" value="PROTEIN HEDGEHOG"/>
    <property type="match status" value="1"/>
</dbReference>
<comment type="subcellular location">
    <molecule>Protein hedgehog N-product</molecule>
    <subcellularLocation>
        <location evidence="22">Cell membrane</location>
        <topology evidence="22">Lipid-anchor</topology>
    </subcellularLocation>
</comment>
<evidence type="ECO:0000256" key="8">
    <source>
        <dbReference type="ARBA" id="ARBA00022716"/>
    </source>
</evidence>
<feature type="binding site" evidence="21">
    <location>
        <position position="136"/>
    </location>
    <ligand>
        <name>Ca(2+)</name>
        <dbReference type="ChEBI" id="CHEBI:29108"/>
        <label>2</label>
    </ligand>
</feature>
<dbReference type="GO" id="GO:0009653">
    <property type="term" value="P:anatomical structure morphogenesis"/>
    <property type="evidence" value="ECO:0007669"/>
    <property type="project" value="UniProtKB-KW"/>
</dbReference>
<dbReference type="FunCoup" id="A0A6P8ZVM5">
    <property type="interactions" value="27"/>
</dbReference>
<feature type="site" description="Essential for auto-cleavage" evidence="20">
    <location>
        <position position="279"/>
    </location>
</feature>
<feature type="binding site" evidence="21">
    <location>
        <position position="135"/>
    </location>
    <ligand>
        <name>Ca(2+)</name>
        <dbReference type="ChEBI" id="CHEBI:29108"/>
        <label>1</label>
    </ligand>
</feature>
<comment type="function">
    <text evidence="18">The C-terminal part of the hedgehog protein precursor displays an autoproteolysis activity that results in the cleavage of the full-length protein into two parts (N-product and C-product). In addition, the C-terminal part displays a cholesterol transferase activity that results by the covalent attachment of a cholesterol moiety to the C-terminal of the newly generated N-product. Once cleaved, the C-product has no signaling activity and diffuses from the cell.</text>
</comment>
<evidence type="ECO:0000256" key="2">
    <source>
        <dbReference type="ARBA" id="ARBA00004496"/>
    </source>
</evidence>
<dbReference type="GO" id="GO:0010468">
    <property type="term" value="P:regulation of gene expression"/>
    <property type="evidence" value="ECO:0007669"/>
    <property type="project" value="TreeGrafter"/>
</dbReference>
<dbReference type="GO" id="GO:0005634">
    <property type="term" value="C:nucleus"/>
    <property type="evidence" value="ECO:0007669"/>
    <property type="project" value="UniProtKB-SubCell"/>
</dbReference>
<gene>
    <name evidence="27" type="primary">LOC117650041</name>
</gene>
<keyword evidence="14 22" id="KW-0472">Membrane</keyword>
<feature type="binding site" evidence="21">
    <location>
        <position position="192"/>
    </location>
    <ligand>
        <name>Zn(2+)</name>
        <dbReference type="ChEBI" id="CHEBI:29105"/>
    </ligand>
</feature>
<comment type="catalytic activity">
    <reaction evidence="19">
        <text>glycyl-L-cysteinyl-[protein] + cholesterol + H(+) = [protein]-C-terminal glycyl cholesterol ester + N-terminal L-cysteinyl-[protein]</text>
        <dbReference type="Rhea" id="RHEA:59504"/>
        <dbReference type="Rhea" id="RHEA-COMP:12707"/>
        <dbReference type="Rhea" id="RHEA-COMP:15369"/>
        <dbReference type="Rhea" id="RHEA-COMP:15374"/>
        <dbReference type="ChEBI" id="CHEBI:15378"/>
        <dbReference type="ChEBI" id="CHEBI:16113"/>
        <dbReference type="ChEBI" id="CHEBI:65250"/>
        <dbReference type="ChEBI" id="CHEBI:143135"/>
        <dbReference type="ChEBI" id="CHEBI:143140"/>
    </reaction>
    <physiologicalReaction direction="left-to-right" evidence="19">
        <dbReference type="Rhea" id="RHEA:59505"/>
    </physiologicalReaction>
</comment>
<dbReference type="OrthoDB" id="5212at2759"/>
<feature type="site" description="Cleavage; by autolysis" evidence="20">
    <location>
        <begin position="207"/>
        <end position="208"/>
    </location>
</feature>
<dbReference type="GO" id="GO:0007267">
    <property type="term" value="P:cell-cell signaling"/>
    <property type="evidence" value="ECO:0007669"/>
    <property type="project" value="InterPro"/>
</dbReference>
<dbReference type="GO" id="GO:0007367">
    <property type="term" value="P:segment polarity determination"/>
    <property type="evidence" value="ECO:0007669"/>
    <property type="project" value="UniProtKB-KW"/>
</dbReference>
<dbReference type="GO" id="GO:0008233">
    <property type="term" value="F:peptidase activity"/>
    <property type="evidence" value="ECO:0007669"/>
    <property type="project" value="UniProtKB-UniRule"/>
</dbReference>
<evidence type="ECO:0000256" key="1">
    <source>
        <dbReference type="ARBA" id="ARBA00004123"/>
    </source>
</evidence>
<dbReference type="GO" id="GO:0005113">
    <property type="term" value="F:patched binding"/>
    <property type="evidence" value="ECO:0007669"/>
    <property type="project" value="TreeGrafter"/>
</dbReference>
<feature type="binding site" evidence="21">
    <location>
        <position position="99"/>
    </location>
    <ligand>
        <name>Ca(2+)</name>
        <dbReference type="ChEBI" id="CHEBI:29108"/>
        <label>1</label>
    </ligand>
</feature>
<dbReference type="InterPro" id="IPR009045">
    <property type="entry name" value="Zn_M74/Hedgehog-like"/>
</dbReference>
<keyword evidence="22" id="KW-0256">Endoplasmic reticulum</keyword>
<feature type="binding site" evidence="21">
    <location>
        <position position="136"/>
    </location>
    <ligand>
        <name>Ca(2+)</name>
        <dbReference type="ChEBI" id="CHEBI:29108"/>
        <label>1</label>
    </ligand>
</feature>
<evidence type="ECO:0000259" key="24">
    <source>
        <dbReference type="SMART" id="SM00305"/>
    </source>
</evidence>
<dbReference type="InterPro" id="IPR036844">
    <property type="entry name" value="Hint_dom_sf"/>
</dbReference>
<feature type="binding site" evidence="21">
    <location>
        <position position="150"/>
    </location>
    <ligand>
        <name>Zn(2+)</name>
        <dbReference type="ChEBI" id="CHEBI:29105"/>
    </ligand>
</feature>
<organism evidence="27">
    <name type="scientific">Thrips palmi</name>
    <name type="common">Melon thrips</name>
    <dbReference type="NCBI Taxonomy" id="161013"/>
    <lineage>
        <taxon>Eukaryota</taxon>
        <taxon>Metazoa</taxon>
        <taxon>Ecdysozoa</taxon>
        <taxon>Arthropoda</taxon>
        <taxon>Hexapoda</taxon>
        <taxon>Insecta</taxon>
        <taxon>Pterygota</taxon>
        <taxon>Neoptera</taxon>
        <taxon>Paraneoptera</taxon>
        <taxon>Thysanoptera</taxon>
        <taxon>Terebrantia</taxon>
        <taxon>Thripoidea</taxon>
        <taxon>Thripidae</taxon>
        <taxon>Thrips</taxon>
    </lineage>
</organism>
<dbReference type="Pfam" id="PF01079">
    <property type="entry name" value="Hint"/>
    <property type="match status" value="1"/>
</dbReference>
<evidence type="ECO:0000256" key="18">
    <source>
        <dbReference type="ARBA" id="ARBA00045369"/>
    </source>
</evidence>
<dbReference type="PRINTS" id="PR00632">
    <property type="entry name" value="SONICHHOG"/>
</dbReference>
<dbReference type="PROSITE" id="PS51257">
    <property type="entry name" value="PROKAR_LIPOPROTEIN"/>
    <property type="match status" value="1"/>
</dbReference>
<dbReference type="GO" id="GO:0005615">
    <property type="term" value="C:extracellular space"/>
    <property type="evidence" value="ECO:0007669"/>
    <property type="project" value="TreeGrafter"/>
</dbReference>
<dbReference type="GO" id="GO:0016740">
    <property type="term" value="F:transferase activity"/>
    <property type="evidence" value="ECO:0007669"/>
    <property type="project" value="UniProtKB-KW"/>
</dbReference>
<proteinExistence type="inferred from homology"/>
<dbReference type="AlphaFoldDB" id="A0A6P8ZVM5"/>
<dbReference type="FunFam" id="2.170.16.10:FF:000001">
    <property type="entry name" value="Indian hedgehog"/>
    <property type="match status" value="1"/>
</dbReference>
<keyword evidence="16" id="KW-0449">Lipoprotein</keyword>
<dbReference type="GO" id="GO:0000139">
    <property type="term" value="C:Golgi membrane"/>
    <property type="evidence" value="ECO:0007669"/>
    <property type="project" value="UniProtKB-SubCell"/>
</dbReference>
<feature type="chain" id="PRO_5028223603" description="Hedgehog protein" evidence="23">
    <location>
        <begin position="34"/>
        <end position="453"/>
    </location>
</feature>
<dbReference type="GO" id="GO:0005509">
    <property type="term" value="F:calcium ion binding"/>
    <property type="evidence" value="ECO:0007669"/>
    <property type="project" value="TreeGrafter"/>
</dbReference>
<keyword evidence="13 21" id="KW-0106">Calcium</keyword>
<feature type="binding site" evidence="21">
    <location>
        <position position="100"/>
    </location>
    <ligand>
        <name>Ca(2+)</name>
        <dbReference type="ChEBI" id="CHEBI:29108"/>
        <label>1</label>
    </ligand>
</feature>
<comment type="function">
    <molecule>Protein hedgehog N-product</molecule>
    <text evidence="22">The dually lipidated hedgehog protein N-product is a morphogen which is essential for a variety of patterning events during development.</text>
</comment>
<dbReference type="PIRSF" id="PIRSF009400">
    <property type="entry name" value="Peptidase_C46"/>
    <property type="match status" value="1"/>
</dbReference>
<evidence type="ECO:0000256" key="5">
    <source>
        <dbReference type="ARBA" id="ARBA00022475"/>
    </source>
</evidence>
<dbReference type="PANTHER" id="PTHR11889">
    <property type="entry name" value="HEDGEHOG"/>
    <property type="match status" value="1"/>
</dbReference>
<dbReference type="KEGG" id="tpal:117650041"/>
<dbReference type="GO" id="GO:0005886">
    <property type="term" value="C:plasma membrane"/>
    <property type="evidence" value="ECO:0007669"/>
    <property type="project" value="UniProtKB-SubCell"/>
</dbReference>
<dbReference type="GO" id="GO:0007224">
    <property type="term" value="P:smoothened signaling pathway"/>
    <property type="evidence" value="ECO:0007669"/>
    <property type="project" value="TreeGrafter"/>
</dbReference>
<dbReference type="Proteomes" id="UP000515158">
    <property type="component" value="Unplaced"/>
</dbReference>
<keyword evidence="11 22" id="KW-0378">Hydrolase</keyword>
<feature type="binding site" evidence="21">
    <location>
        <position position="100"/>
    </location>
    <ligand>
        <name>Ca(2+)</name>
        <dbReference type="ChEBI" id="CHEBI:29108"/>
        <label>2</label>
    </ligand>
</feature>
<feature type="domain" description="Hint" evidence="24">
    <location>
        <begin position="343"/>
        <end position="387"/>
    </location>
</feature>
<comment type="subcellular location">
    <subcellularLocation>
        <location evidence="2">Cytoplasm</location>
    </subcellularLocation>
    <subcellularLocation>
        <location evidence="1">Nucleus</location>
    </subcellularLocation>
</comment>
<feature type="binding site" evidence="21">
    <location>
        <position position="105"/>
    </location>
    <ligand>
        <name>Ca(2+)</name>
        <dbReference type="ChEBI" id="CHEBI:29108"/>
        <label>1</label>
    </ligand>
</feature>
<keyword evidence="10 22" id="KW-0732">Signal</keyword>
<keyword evidence="4 22" id="KW-0217">Developmental protein</keyword>
<dbReference type="SMART" id="SM00306">
    <property type="entry name" value="HintN"/>
    <property type="match status" value="1"/>
</dbReference>
<feature type="site" description="Involved in auto-cleavage" evidence="20">
    <location>
        <position position="276"/>
    </location>
</feature>
<evidence type="ECO:0000256" key="9">
    <source>
        <dbReference type="ARBA" id="ARBA00022723"/>
    </source>
</evidence>
<keyword evidence="22" id="KW-0333">Golgi apparatus</keyword>
<evidence type="ECO:0000256" key="21">
    <source>
        <dbReference type="PIRSR" id="PIRSR009400-2"/>
    </source>
</evidence>
<evidence type="ECO:0000256" key="7">
    <source>
        <dbReference type="ARBA" id="ARBA00022679"/>
    </source>
</evidence>
<evidence type="ECO:0000256" key="13">
    <source>
        <dbReference type="ARBA" id="ARBA00022837"/>
    </source>
</evidence>
<keyword evidence="8" id="KW-0709">Segmentation polarity protein</keyword>
<dbReference type="InterPro" id="IPR000320">
    <property type="entry name" value="Hedgehog_signalling_dom"/>
</dbReference>
<dbReference type="Pfam" id="PF01085">
    <property type="entry name" value="HH_signal"/>
    <property type="match status" value="1"/>
</dbReference>
<keyword evidence="7" id="KW-0808">Transferase</keyword>
<dbReference type="SUPFAM" id="SSF51294">
    <property type="entry name" value="Hedgehog/intein (Hint) domain"/>
    <property type="match status" value="1"/>
</dbReference>
<feature type="site" description="Involved in cholesterol transfer" evidence="20">
    <location>
        <position position="253"/>
    </location>
</feature>
<dbReference type="Gene3D" id="2.170.16.10">
    <property type="entry name" value="Hedgehog/Intein (Hint) domain"/>
    <property type="match status" value="1"/>
</dbReference>
<evidence type="ECO:0000256" key="20">
    <source>
        <dbReference type="PIRSR" id="PIRSR009400-1"/>
    </source>
</evidence>
<name>A0A6P8ZVM5_THRPL</name>
<feature type="binding site" evidence="21">
    <location>
        <position position="139"/>
    </location>
    <ligand>
        <name>Ca(2+)</name>
        <dbReference type="ChEBI" id="CHEBI:29108"/>
        <label>2</label>
    </ligand>
</feature>
<evidence type="ECO:0000256" key="23">
    <source>
        <dbReference type="SAM" id="SignalP"/>
    </source>
</evidence>
<keyword evidence="5 22" id="KW-1003">Cell membrane</keyword>
<dbReference type="SUPFAM" id="SSF55166">
    <property type="entry name" value="Hedgehog/DD-peptidase"/>
    <property type="match status" value="1"/>
</dbReference>
<keyword evidence="17" id="KW-0504">Morphogen</keyword>
<comment type="subcellular location">
    <molecule>Sonic hedgehog protein</molecule>
    <subcellularLocation>
        <location evidence="22">Endoplasmic reticulum membrane</location>
    </subcellularLocation>
    <subcellularLocation>
        <location evidence="22">Golgi apparatus membrane</location>
    </subcellularLocation>
</comment>
<evidence type="ECO:0000256" key="10">
    <source>
        <dbReference type="ARBA" id="ARBA00022729"/>
    </source>
</evidence>
<sequence>MRVRVLSQRLCQRLCLLLALCAALPSPLPLAAACGPGRGAGRRRGPRKLTPLVFKQHVPNVSENTLAASGLTEGRVARDDKHFQDLVPNYNPDIIFKDEEGTGADRLMTQRCKEKLNTLAISVMNQWPGVRLRVTEGWDEENIHATDSLHYEGRAVDVTTSDRDRSKYGMLARLAVEAGFDWVYYESRSHIHCSVKSESSQAARSGGCFPGRSVVRTPDGPRPLSELRVGDSVLARDASTGGLVFSEVLMFIDRDPEERRQFLRVRTAGNRTLTLTPTHLVPVVRQRQRQRPEDTNRVEDAVKDAATKDDVEVVTEFAERVRPGDRVLVPGATRHDRLEGDDRDDAVLDAVVDVQLVLERGVFAPLTRAGTVVVDDVVASCYAVVDSQRLAHWAFGPLRVWFNLKEAVQRLGRAMALSGKAAKPPPPQQGIHWYADALYSLARTTLPSSWLHQ</sequence>
<evidence type="ECO:0000256" key="4">
    <source>
        <dbReference type="ARBA" id="ARBA00022473"/>
    </source>
</evidence>
<comment type="similarity">
    <text evidence="3 22">Belongs to the hedgehog family.</text>
</comment>
<dbReference type="GeneID" id="117650041"/>